<evidence type="ECO:0000256" key="5">
    <source>
        <dbReference type="ARBA" id="ARBA00022989"/>
    </source>
</evidence>
<dbReference type="PANTHER" id="PTHR21723:SF3">
    <property type="entry name" value="PROTEIN RIC-3"/>
    <property type="match status" value="1"/>
</dbReference>
<keyword evidence="12" id="KW-1185">Reference proteome</keyword>
<feature type="region of interest" description="Disordered" evidence="8">
    <location>
        <begin position="213"/>
        <end position="334"/>
    </location>
</feature>
<evidence type="ECO:0000256" key="2">
    <source>
        <dbReference type="ARBA" id="ARBA00008538"/>
    </source>
</evidence>
<dbReference type="InterPro" id="IPR026160">
    <property type="entry name" value="Ric3"/>
</dbReference>
<evidence type="ECO:0000256" key="4">
    <source>
        <dbReference type="ARBA" id="ARBA00022824"/>
    </source>
</evidence>
<keyword evidence="3 9" id="KW-0812">Transmembrane</keyword>
<keyword evidence="7" id="KW-0175">Coiled coil</keyword>
<sequence length="334" mass="37245">MEISSIRFVAVGIIVIGCFSYLYPKLLHPVVLSMLGYSTQPNEQASNARRPFIPHGGQHDVPPAHPGDHEDIKRYMKPGPHPGLRAAAAEMQSKQAKSGRGGMMGIVLPMYAVGIVLYLMYTLFKVFGKKDKKTSDQETEGRVSNGQQHKNTGSILSSDLQRAQEGLDQFLNKAGDCNLKEDEMRQLQERLAETEAQMTKILQAMQAVQQKVKKVAEPEGQPSEEMVTKEEKDAKPGSGDDSNGSVSSTESYEMVNKPYKENGSEGSSSQVEILYPEDLDQNLNTVQMAEENEKDEDRQIEEENDVLFKEKVDTEDHEDSSVRRRKHQPADSDS</sequence>
<dbReference type="PANTHER" id="PTHR21723">
    <property type="entry name" value="RESISTANCE TO INHIBITORS OF CHOLINESTERASE PROTEIN 3 RIC3"/>
    <property type="match status" value="1"/>
</dbReference>
<evidence type="ECO:0000313" key="12">
    <source>
        <dbReference type="Proteomes" id="UP001195483"/>
    </source>
</evidence>
<feature type="compositionally biased region" description="Low complexity" evidence="8">
    <location>
        <begin position="237"/>
        <end position="248"/>
    </location>
</feature>
<dbReference type="GO" id="GO:0043005">
    <property type="term" value="C:neuron projection"/>
    <property type="evidence" value="ECO:0007669"/>
    <property type="project" value="TreeGrafter"/>
</dbReference>
<feature type="coiled-coil region" evidence="7">
    <location>
        <begin position="177"/>
        <end position="211"/>
    </location>
</feature>
<feature type="compositionally biased region" description="Basic and acidic residues" evidence="8">
    <location>
        <begin position="306"/>
        <end position="322"/>
    </location>
</feature>
<reference evidence="11" key="1">
    <citation type="journal article" date="2021" name="Genome Biol. Evol.">
        <title>A High-Quality Reference Genome for a Parasitic Bivalve with Doubly Uniparental Inheritance (Bivalvia: Unionida).</title>
        <authorList>
            <person name="Smith C.H."/>
        </authorList>
    </citation>
    <scope>NUCLEOTIDE SEQUENCE</scope>
    <source>
        <strain evidence="11">CHS0354</strain>
    </source>
</reference>
<comment type="similarity">
    <text evidence="2">Belongs to the ric-3 family.</text>
</comment>
<gene>
    <name evidence="11" type="ORF">CHS0354_010372</name>
</gene>
<dbReference type="Pfam" id="PF15361">
    <property type="entry name" value="RIC3"/>
    <property type="match status" value="1"/>
</dbReference>
<feature type="transmembrane region" description="Helical" evidence="9">
    <location>
        <begin position="101"/>
        <end position="124"/>
    </location>
</feature>
<comment type="subcellular location">
    <subcellularLocation>
        <location evidence="1">Endoplasmic reticulum membrane</location>
    </subcellularLocation>
</comment>
<keyword evidence="4" id="KW-0256">Endoplasmic reticulum</keyword>
<organism evidence="11 12">
    <name type="scientific">Potamilus streckersoni</name>
    <dbReference type="NCBI Taxonomy" id="2493646"/>
    <lineage>
        <taxon>Eukaryota</taxon>
        <taxon>Metazoa</taxon>
        <taxon>Spiralia</taxon>
        <taxon>Lophotrochozoa</taxon>
        <taxon>Mollusca</taxon>
        <taxon>Bivalvia</taxon>
        <taxon>Autobranchia</taxon>
        <taxon>Heteroconchia</taxon>
        <taxon>Palaeoheterodonta</taxon>
        <taxon>Unionida</taxon>
        <taxon>Unionoidea</taxon>
        <taxon>Unionidae</taxon>
        <taxon>Ambleminae</taxon>
        <taxon>Lampsilini</taxon>
        <taxon>Potamilus</taxon>
    </lineage>
</organism>
<dbReference type="GO" id="GO:0005789">
    <property type="term" value="C:endoplasmic reticulum membrane"/>
    <property type="evidence" value="ECO:0007669"/>
    <property type="project" value="UniProtKB-SubCell"/>
</dbReference>
<dbReference type="EMBL" id="JAEAOA010000646">
    <property type="protein sequence ID" value="KAK3608518.1"/>
    <property type="molecule type" value="Genomic_DNA"/>
</dbReference>
<evidence type="ECO:0000256" key="1">
    <source>
        <dbReference type="ARBA" id="ARBA00004586"/>
    </source>
</evidence>
<feature type="compositionally biased region" description="Polar residues" evidence="8">
    <location>
        <begin position="142"/>
        <end position="153"/>
    </location>
</feature>
<feature type="compositionally biased region" description="Basic and acidic residues" evidence="8">
    <location>
        <begin position="226"/>
        <end position="235"/>
    </location>
</feature>
<evidence type="ECO:0000313" key="11">
    <source>
        <dbReference type="EMBL" id="KAK3608518.1"/>
    </source>
</evidence>
<evidence type="ECO:0000259" key="10">
    <source>
        <dbReference type="Pfam" id="PF15361"/>
    </source>
</evidence>
<dbReference type="GO" id="GO:0034394">
    <property type="term" value="P:protein localization to cell surface"/>
    <property type="evidence" value="ECO:0007669"/>
    <property type="project" value="TreeGrafter"/>
</dbReference>
<dbReference type="PROSITE" id="PS51257">
    <property type="entry name" value="PROKAR_LIPOPROTEIN"/>
    <property type="match status" value="1"/>
</dbReference>
<dbReference type="Proteomes" id="UP001195483">
    <property type="component" value="Unassembled WGS sequence"/>
</dbReference>
<evidence type="ECO:0000256" key="3">
    <source>
        <dbReference type="ARBA" id="ARBA00022692"/>
    </source>
</evidence>
<dbReference type="GO" id="GO:0043025">
    <property type="term" value="C:neuronal cell body"/>
    <property type="evidence" value="ECO:0007669"/>
    <property type="project" value="TreeGrafter"/>
</dbReference>
<reference evidence="11" key="3">
    <citation type="submission" date="2023-05" db="EMBL/GenBank/DDBJ databases">
        <authorList>
            <person name="Smith C.H."/>
        </authorList>
    </citation>
    <scope>NUCLEOTIDE SEQUENCE</scope>
    <source>
        <strain evidence="11">CHS0354</strain>
        <tissue evidence="11">Mantle</tissue>
    </source>
</reference>
<evidence type="ECO:0000256" key="8">
    <source>
        <dbReference type="SAM" id="MobiDB-lite"/>
    </source>
</evidence>
<feature type="domain" description="Resistance to inhibitors of cholinesterase protein 3 N-terminal" evidence="10">
    <location>
        <begin position="15"/>
        <end position="203"/>
    </location>
</feature>
<protein>
    <recommendedName>
        <fullName evidence="10">Resistance to inhibitors of cholinesterase protein 3 N-terminal domain-containing protein</fullName>
    </recommendedName>
</protein>
<evidence type="ECO:0000256" key="6">
    <source>
        <dbReference type="ARBA" id="ARBA00023136"/>
    </source>
</evidence>
<feature type="region of interest" description="Disordered" evidence="8">
    <location>
        <begin position="45"/>
        <end position="95"/>
    </location>
</feature>
<dbReference type="GO" id="GO:0045202">
    <property type="term" value="C:synapse"/>
    <property type="evidence" value="ECO:0007669"/>
    <property type="project" value="GOC"/>
</dbReference>
<keyword evidence="6 9" id="KW-0472">Membrane</keyword>
<name>A0AAE0WAV9_9BIVA</name>
<comment type="caution">
    <text evidence="11">The sequence shown here is derived from an EMBL/GenBank/DDBJ whole genome shotgun (WGS) entry which is preliminary data.</text>
</comment>
<proteinExistence type="inferred from homology"/>
<evidence type="ECO:0000256" key="9">
    <source>
        <dbReference type="SAM" id="Phobius"/>
    </source>
</evidence>
<feature type="transmembrane region" description="Helical" evidence="9">
    <location>
        <begin position="6"/>
        <end position="24"/>
    </location>
</feature>
<dbReference type="InterPro" id="IPR032763">
    <property type="entry name" value="RIC3_N"/>
</dbReference>
<reference evidence="11" key="2">
    <citation type="journal article" date="2021" name="Genome Biol. Evol.">
        <title>Developing a high-quality reference genome for a parasitic bivalve with doubly uniparental inheritance (Bivalvia: Unionida).</title>
        <authorList>
            <person name="Smith C.H."/>
        </authorList>
    </citation>
    <scope>NUCLEOTIDE SEQUENCE</scope>
    <source>
        <strain evidence="11">CHS0354</strain>
        <tissue evidence="11">Mantle</tissue>
    </source>
</reference>
<feature type="compositionally biased region" description="Acidic residues" evidence="8">
    <location>
        <begin position="290"/>
        <end position="305"/>
    </location>
</feature>
<accession>A0AAE0WAV9</accession>
<dbReference type="AlphaFoldDB" id="A0AAE0WAV9"/>
<keyword evidence="5 9" id="KW-1133">Transmembrane helix</keyword>
<dbReference type="GO" id="GO:0007271">
    <property type="term" value="P:synaptic transmission, cholinergic"/>
    <property type="evidence" value="ECO:0007669"/>
    <property type="project" value="TreeGrafter"/>
</dbReference>
<evidence type="ECO:0000256" key="7">
    <source>
        <dbReference type="SAM" id="Coils"/>
    </source>
</evidence>
<feature type="region of interest" description="Disordered" evidence="8">
    <location>
        <begin position="134"/>
        <end position="153"/>
    </location>
</feature>